<keyword evidence="3" id="KW-1185">Reference proteome</keyword>
<feature type="region of interest" description="Disordered" evidence="1">
    <location>
        <begin position="210"/>
        <end position="237"/>
    </location>
</feature>
<proteinExistence type="predicted"/>
<feature type="compositionally biased region" description="Polar residues" evidence="1">
    <location>
        <begin position="125"/>
        <end position="146"/>
    </location>
</feature>
<dbReference type="EMBL" id="LR877146">
    <property type="protein sequence ID" value="CAD2213511.1"/>
    <property type="molecule type" value="Genomic_DNA"/>
</dbReference>
<reference evidence="2 3" key="1">
    <citation type="submission" date="2020-08" db="EMBL/GenBank/DDBJ databases">
        <authorList>
            <person name="Newling K."/>
            <person name="Davey J."/>
            <person name="Forrester S."/>
        </authorList>
    </citation>
    <scope>NUCLEOTIDE SEQUENCE [LARGE SCALE GENOMIC DNA]</scope>
    <source>
        <strain evidence="3">Crithidia deanei Carvalho (ATCC PRA-265)</strain>
    </source>
</reference>
<evidence type="ECO:0000313" key="3">
    <source>
        <dbReference type="Proteomes" id="UP000515908"/>
    </source>
</evidence>
<feature type="compositionally biased region" description="Polar residues" evidence="1">
    <location>
        <begin position="64"/>
        <end position="81"/>
    </location>
</feature>
<accession>A0A7G2C2T6</accession>
<organism evidence="2 3">
    <name type="scientific">Angomonas deanei</name>
    <dbReference type="NCBI Taxonomy" id="59799"/>
    <lineage>
        <taxon>Eukaryota</taxon>
        <taxon>Discoba</taxon>
        <taxon>Euglenozoa</taxon>
        <taxon>Kinetoplastea</taxon>
        <taxon>Metakinetoplastina</taxon>
        <taxon>Trypanosomatida</taxon>
        <taxon>Trypanosomatidae</taxon>
        <taxon>Strigomonadinae</taxon>
        <taxon>Angomonas</taxon>
    </lineage>
</organism>
<feature type="region of interest" description="Disordered" evidence="1">
    <location>
        <begin position="125"/>
        <end position="166"/>
    </location>
</feature>
<feature type="compositionally biased region" description="Polar residues" evidence="1">
    <location>
        <begin position="35"/>
        <end position="44"/>
    </location>
</feature>
<evidence type="ECO:0000256" key="1">
    <source>
        <dbReference type="SAM" id="MobiDB-lite"/>
    </source>
</evidence>
<sequence>MGSSCSSKASDSVSENRRGMYDLETPDGETLLVQEESSTPQSSMKAVGFRTPPPTVRVPPSGAANPNTMVSTSYRPQSSSMRPMDASGHFGVGSPPMWNTSPGAPVPPLYGMLNCGPSPVQENLPTAGSQNGSILIRSGSNRTAGSAGSFRQGGFRKHAQEEDEEECVDRVTALMKRMSNKNRSGSASEESSKNQSFASLLDAEGSLHESHVQFQALSERHSSAEQSQGPLTPRRDLDASVDLALAALGSGGGGTHRRSRSVNFVS</sequence>
<evidence type="ECO:0000313" key="2">
    <source>
        <dbReference type="EMBL" id="CAD2213511.1"/>
    </source>
</evidence>
<protein>
    <submittedName>
        <fullName evidence="2">Uncharacterized protein</fullName>
    </submittedName>
</protein>
<dbReference type="Proteomes" id="UP000515908">
    <property type="component" value="Chromosome 02"/>
</dbReference>
<dbReference type="VEuPathDB" id="TriTrypDB:ADEAN_000095400"/>
<dbReference type="AlphaFoldDB" id="A0A7G2C2T6"/>
<feature type="compositionally biased region" description="Low complexity" evidence="1">
    <location>
        <begin position="1"/>
        <end position="13"/>
    </location>
</feature>
<name>A0A7G2C2T6_9TRYP</name>
<feature type="region of interest" description="Disordered" evidence="1">
    <location>
        <begin position="1"/>
        <end position="88"/>
    </location>
</feature>
<gene>
    <name evidence="2" type="ORF">ADEAN_000095400</name>
</gene>
<feature type="region of interest" description="Disordered" evidence="1">
    <location>
        <begin position="247"/>
        <end position="266"/>
    </location>
</feature>